<dbReference type="EMBL" id="VDUZ01000006">
    <property type="protein sequence ID" value="TXL78739.1"/>
    <property type="molecule type" value="Genomic_DNA"/>
</dbReference>
<evidence type="ECO:0000313" key="2">
    <source>
        <dbReference type="EMBL" id="TXL78739.1"/>
    </source>
</evidence>
<keyword evidence="3" id="KW-1185">Reference proteome</keyword>
<gene>
    <name evidence="2" type="ORF">FHP25_07010</name>
</gene>
<evidence type="ECO:0000313" key="3">
    <source>
        <dbReference type="Proteomes" id="UP000321638"/>
    </source>
</evidence>
<reference evidence="2 3" key="1">
    <citation type="submission" date="2019-06" db="EMBL/GenBank/DDBJ databases">
        <title>New taxonomy in bacterial strain CC-CFT640, isolated from vineyard.</title>
        <authorList>
            <person name="Lin S.-Y."/>
            <person name="Tsai C.-F."/>
            <person name="Young C.-C."/>
        </authorList>
    </citation>
    <scope>NUCLEOTIDE SEQUENCE [LARGE SCALE GENOMIC DNA]</scope>
    <source>
        <strain evidence="2 3">CC-CFT640</strain>
    </source>
</reference>
<keyword evidence="1" id="KW-0812">Transmembrane</keyword>
<accession>A0A5C8PRL7</accession>
<dbReference type="RefSeq" id="WP_178133352.1">
    <property type="nucleotide sequence ID" value="NZ_VDUZ01000006.1"/>
</dbReference>
<organism evidence="2 3">
    <name type="scientific">Vineibacter terrae</name>
    <dbReference type="NCBI Taxonomy" id="2586908"/>
    <lineage>
        <taxon>Bacteria</taxon>
        <taxon>Pseudomonadati</taxon>
        <taxon>Pseudomonadota</taxon>
        <taxon>Alphaproteobacteria</taxon>
        <taxon>Hyphomicrobiales</taxon>
        <taxon>Vineibacter</taxon>
    </lineage>
</organism>
<evidence type="ECO:0000256" key="1">
    <source>
        <dbReference type="SAM" id="Phobius"/>
    </source>
</evidence>
<sequence length="152" mass="16873">MATVAQGVLGPTAGWLMLLVIMVTLYDAQFPFYDTYIGRTTCDAIAVTGRARRSYRFYYFLVVTIAVVAGLYLVTVAQPFVLWIGVAISALVYRSIGAWQILLLNNRRLPEGFKVSRLNTWLLWITVVTGFGGVGLWAVFVLPGEIAKRFGT</sequence>
<keyword evidence="1" id="KW-0472">Membrane</keyword>
<dbReference type="AlphaFoldDB" id="A0A5C8PRL7"/>
<feature type="transmembrane region" description="Helical" evidence="1">
    <location>
        <begin position="121"/>
        <end position="142"/>
    </location>
</feature>
<feature type="transmembrane region" description="Helical" evidence="1">
    <location>
        <begin position="7"/>
        <end position="26"/>
    </location>
</feature>
<comment type="caution">
    <text evidence="2">The sequence shown here is derived from an EMBL/GenBank/DDBJ whole genome shotgun (WGS) entry which is preliminary data.</text>
</comment>
<proteinExistence type="predicted"/>
<keyword evidence="1" id="KW-1133">Transmembrane helix</keyword>
<feature type="transmembrane region" description="Helical" evidence="1">
    <location>
        <begin position="81"/>
        <end position="101"/>
    </location>
</feature>
<protein>
    <submittedName>
        <fullName evidence="2">Uncharacterized protein</fullName>
    </submittedName>
</protein>
<dbReference type="Proteomes" id="UP000321638">
    <property type="component" value="Unassembled WGS sequence"/>
</dbReference>
<feature type="transmembrane region" description="Helical" evidence="1">
    <location>
        <begin position="57"/>
        <end position="74"/>
    </location>
</feature>
<name>A0A5C8PRL7_9HYPH</name>